<dbReference type="AlphaFoldDB" id="X8JPD2"/>
<proteinExistence type="predicted"/>
<sequence length="189" mass="21206">MSTNVQPTLNNPKNSRRRSFLGATGLVAKSLTKVVDLPGLREPVRAAQDIATALKPHVLQAPKNNDANAQELIDRIEDILAQIKPSFGGTEYEELKKYRPGLFVAIGKLEAIKLELLDIKSKNYATKLARQQDIEQFLNKKEHELHRAIQDLCVSRLCSYSSMEKLNNAHNVDSKRNRTSLPTTHSSFC</sequence>
<dbReference type="Proteomes" id="UP000030108">
    <property type="component" value="Unassembled WGS sequence"/>
</dbReference>
<dbReference type="EMBL" id="JATN01000311">
    <property type="protein sequence ID" value="EUC65574.1"/>
    <property type="molecule type" value="Genomic_DNA"/>
</dbReference>
<gene>
    <name evidence="1" type="ORF">RSOL_448110</name>
</gene>
<protein>
    <submittedName>
        <fullName evidence="1">Uncharacterized protein</fullName>
    </submittedName>
</protein>
<evidence type="ECO:0000313" key="1">
    <source>
        <dbReference type="EMBL" id="EUC65574.1"/>
    </source>
</evidence>
<dbReference type="OrthoDB" id="3241510at2759"/>
<comment type="caution">
    <text evidence="1">The sequence shown here is derived from an EMBL/GenBank/DDBJ whole genome shotgun (WGS) entry which is preliminary data.</text>
</comment>
<reference evidence="2" key="1">
    <citation type="journal article" date="2014" name="Genome Announc.">
        <title>Draft genome sequence of the plant-pathogenic soil fungus Rhizoctonia solani anastomosis group 3 strain Rhs1AP.</title>
        <authorList>
            <person name="Cubeta M.A."/>
            <person name="Thomas E."/>
            <person name="Dean R.A."/>
            <person name="Jabaji S."/>
            <person name="Neate S.M."/>
            <person name="Tavantzis S."/>
            <person name="Toda T."/>
            <person name="Vilgalys R."/>
            <person name="Bharathan N."/>
            <person name="Fedorova-Abrams N."/>
            <person name="Pakala S.B."/>
            <person name="Pakala S.M."/>
            <person name="Zafar N."/>
            <person name="Joardar V."/>
            <person name="Losada L."/>
            <person name="Nierman W.C."/>
        </authorList>
    </citation>
    <scope>NUCLEOTIDE SEQUENCE [LARGE SCALE GENOMIC DNA]</scope>
    <source>
        <strain evidence="2">AG-3</strain>
    </source>
</reference>
<organism evidence="1 2">
    <name type="scientific">Rhizoctonia solani AG-3 Rhs1AP</name>
    <dbReference type="NCBI Taxonomy" id="1086054"/>
    <lineage>
        <taxon>Eukaryota</taxon>
        <taxon>Fungi</taxon>
        <taxon>Dikarya</taxon>
        <taxon>Basidiomycota</taxon>
        <taxon>Agaricomycotina</taxon>
        <taxon>Agaricomycetes</taxon>
        <taxon>Cantharellales</taxon>
        <taxon>Ceratobasidiaceae</taxon>
        <taxon>Rhizoctonia</taxon>
    </lineage>
</organism>
<evidence type="ECO:0000313" key="2">
    <source>
        <dbReference type="Proteomes" id="UP000030108"/>
    </source>
</evidence>
<accession>X8JPD2</accession>
<name>X8JPD2_9AGAM</name>